<dbReference type="GO" id="GO:0002161">
    <property type="term" value="F:aminoacyl-tRNA deacylase activity"/>
    <property type="evidence" value="ECO:0007669"/>
    <property type="project" value="InterPro"/>
</dbReference>
<keyword evidence="4" id="KW-0648">Protein biosynthesis</keyword>
<feature type="compositionally biased region" description="Low complexity" evidence="6">
    <location>
        <begin position="94"/>
        <end position="107"/>
    </location>
</feature>
<dbReference type="AlphaFoldDB" id="A0A0D2MB71"/>
<keyword evidence="8" id="KW-1185">Reference proteome</keyword>
<dbReference type="GO" id="GO:0006428">
    <property type="term" value="P:isoleucyl-tRNA aminoacylation"/>
    <property type="evidence" value="ECO:0007669"/>
    <property type="project" value="TreeGrafter"/>
</dbReference>
<dbReference type="EC" id="6.1.1.5" evidence="7"/>
<keyword evidence="3" id="KW-0067">ATP-binding</keyword>
<keyword evidence="1 7" id="KW-0436">Ligase</keyword>
<gene>
    <name evidence="7" type="ORF">MNEG_15388</name>
</gene>
<accession>A0A0D2MB71</accession>
<dbReference type="InterPro" id="IPR009008">
    <property type="entry name" value="Val/Leu/Ile-tRNA-synth_edit"/>
</dbReference>
<dbReference type="Gene3D" id="3.90.740.10">
    <property type="entry name" value="Valyl/Leucyl/Isoleucyl-tRNA synthetase, editing domain"/>
    <property type="match status" value="2"/>
</dbReference>
<dbReference type="SUPFAM" id="SSF52374">
    <property type="entry name" value="Nucleotidylyl transferase"/>
    <property type="match status" value="1"/>
</dbReference>
<evidence type="ECO:0000256" key="5">
    <source>
        <dbReference type="ARBA" id="ARBA00023146"/>
    </source>
</evidence>
<dbReference type="STRING" id="145388.A0A0D2MB71"/>
<dbReference type="EMBL" id="KK105498">
    <property type="protein sequence ID" value="KIY92575.1"/>
    <property type="molecule type" value="Genomic_DNA"/>
</dbReference>
<protein>
    <submittedName>
        <fullName evidence="7">Isoleucyl-tRNA synthetase</fullName>
        <ecNumber evidence="7">6.1.1.5</ecNumber>
    </submittedName>
</protein>
<evidence type="ECO:0000256" key="2">
    <source>
        <dbReference type="ARBA" id="ARBA00022741"/>
    </source>
</evidence>
<dbReference type="InterPro" id="IPR023586">
    <property type="entry name" value="Ile-tRNA-ligase_type2"/>
</dbReference>
<proteinExistence type="predicted"/>
<sequence>MPFSTACSTPLANFEAGLNYKDVADPAVMVSFPLKDDADGAALVAWTTTPWTLPSNLALCVHPDFTYVKVRNPATGAVFIVAESRLEALPGAVPKGKKGAAAANNNSNGGGGGGGGGKKKGKGSSGNVAAAAAAPADGGAAPAAGEAAAGGEKPAAAEAAGGDKKGAGAGGGGFEVIAKLQGSELVGLRYEPLFPYFADLAASGAFKVVSDGYVTDDSGTGVVHQAPAFGEDDYRVCLAHGVIEKGEGLPCPVDLSGRFTEEVPDFAGKHVKEADKAIIAAIKERGRLVDVGSLVHSYPFCWRSDTPLIYRAVPSWFVAVSGINV</sequence>
<dbReference type="PANTHER" id="PTHR42780:SF1">
    <property type="entry name" value="ISOLEUCINE--TRNA LIGASE, CYTOPLASMIC"/>
    <property type="match status" value="1"/>
</dbReference>
<dbReference type="KEGG" id="mng:MNEG_15388"/>
<evidence type="ECO:0000256" key="1">
    <source>
        <dbReference type="ARBA" id="ARBA00022598"/>
    </source>
</evidence>
<keyword evidence="5 7" id="KW-0030">Aminoacyl-tRNA synthetase</keyword>
<dbReference type="OrthoDB" id="1706657at2759"/>
<dbReference type="GO" id="GO:0005524">
    <property type="term" value="F:ATP binding"/>
    <property type="evidence" value="ECO:0007669"/>
    <property type="project" value="UniProtKB-KW"/>
</dbReference>
<evidence type="ECO:0000256" key="4">
    <source>
        <dbReference type="ARBA" id="ARBA00022917"/>
    </source>
</evidence>
<evidence type="ECO:0000313" key="8">
    <source>
        <dbReference type="Proteomes" id="UP000054498"/>
    </source>
</evidence>
<dbReference type="SUPFAM" id="SSF50677">
    <property type="entry name" value="ValRS/IleRS/LeuRS editing domain"/>
    <property type="match status" value="2"/>
</dbReference>
<dbReference type="RefSeq" id="XP_013891595.1">
    <property type="nucleotide sequence ID" value="XM_014036141.1"/>
</dbReference>
<dbReference type="Proteomes" id="UP000054498">
    <property type="component" value="Unassembled WGS sequence"/>
</dbReference>
<dbReference type="GeneID" id="25733044"/>
<feature type="region of interest" description="Disordered" evidence="6">
    <location>
        <begin position="94"/>
        <end position="126"/>
    </location>
</feature>
<evidence type="ECO:0000256" key="3">
    <source>
        <dbReference type="ARBA" id="ARBA00022840"/>
    </source>
</evidence>
<keyword evidence="2" id="KW-0547">Nucleotide-binding</keyword>
<dbReference type="GO" id="GO:0004822">
    <property type="term" value="F:isoleucine-tRNA ligase activity"/>
    <property type="evidence" value="ECO:0007669"/>
    <property type="project" value="UniProtKB-EC"/>
</dbReference>
<reference evidence="7 8" key="1">
    <citation type="journal article" date="2013" name="BMC Genomics">
        <title>Reconstruction of the lipid metabolism for the microalga Monoraphidium neglectum from its genome sequence reveals characteristics suitable for biofuel production.</title>
        <authorList>
            <person name="Bogen C."/>
            <person name="Al-Dilaimi A."/>
            <person name="Albersmeier A."/>
            <person name="Wichmann J."/>
            <person name="Grundmann M."/>
            <person name="Rupp O."/>
            <person name="Lauersen K.J."/>
            <person name="Blifernez-Klassen O."/>
            <person name="Kalinowski J."/>
            <person name="Goesmann A."/>
            <person name="Mussgnug J.H."/>
            <person name="Kruse O."/>
        </authorList>
    </citation>
    <scope>NUCLEOTIDE SEQUENCE [LARGE SCALE GENOMIC DNA]</scope>
    <source>
        <strain evidence="7 8">SAG 48.87</strain>
    </source>
</reference>
<dbReference type="PANTHER" id="PTHR42780">
    <property type="entry name" value="SOLEUCYL-TRNA SYNTHETASE"/>
    <property type="match status" value="1"/>
</dbReference>
<evidence type="ECO:0000256" key="6">
    <source>
        <dbReference type="SAM" id="MobiDB-lite"/>
    </source>
</evidence>
<evidence type="ECO:0000313" key="7">
    <source>
        <dbReference type="EMBL" id="KIY92575.1"/>
    </source>
</evidence>
<name>A0A0D2MB71_9CHLO</name>
<organism evidence="7 8">
    <name type="scientific">Monoraphidium neglectum</name>
    <dbReference type="NCBI Taxonomy" id="145388"/>
    <lineage>
        <taxon>Eukaryota</taxon>
        <taxon>Viridiplantae</taxon>
        <taxon>Chlorophyta</taxon>
        <taxon>core chlorophytes</taxon>
        <taxon>Chlorophyceae</taxon>
        <taxon>CS clade</taxon>
        <taxon>Sphaeropleales</taxon>
        <taxon>Selenastraceae</taxon>
        <taxon>Monoraphidium</taxon>
    </lineage>
</organism>